<name>A0A6I4T356_9SPHN</name>
<evidence type="ECO:0000256" key="2">
    <source>
        <dbReference type="ARBA" id="ARBA00022448"/>
    </source>
</evidence>
<dbReference type="PIRSF" id="PIRSF006603">
    <property type="entry name" value="DinF"/>
    <property type="match status" value="1"/>
</dbReference>
<keyword evidence="4" id="KW-1003">Cell membrane</keyword>
<comment type="caution">
    <text evidence="11">The sequence shown here is derived from an EMBL/GenBank/DDBJ whole genome shotgun (WGS) entry which is preliminary data.</text>
</comment>
<feature type="transmembrane region" description="Helical" evidence="10">
    <location>
        <begin position="256"/>
        <end position="276"/>
    </location>
</feature>
<evidence type="ECO:0000313" key="11">
    <source>
        <dbReference type="EMBL" id="MXO61152.1"/>
    </source>
</evidence>
<accession>A0A6I4T356</accession>
<dbReference type="GO" id="GO:0006811">
    <property type="term" value="P:monoatomic ion transport"/>
    <property type="evidence" value="ECO:0007669"/>
    <property type="project" value="UniProtKB-KW"/>
</dbReference>
<dbReference type="PANTHER" id="PTHR43298">
    <property type="entry name" value="MULTIDRUG RESISTANCE PROTEIN NORM-RELATED"/>
    <property type="match status" value="1"/>
</dbReference>
<evidence type="ECO:0000313" key="12">
    <source>
        <dbReference type="Proteomes" id="UP000433652"/>
    </source>
</evidence>
<evidence type="ECO:0000256" key="3">
    <source>
        <dbReference type="ARBA" id="ARBA00022449"/>
    </source>
</evidence>
<sequence>MHRNHSEQEALGARLLQACSKPKECFCRNHSSLPRPRQRSYPGRLCDEQTTITTDPILRPPHSREGWRGEILATLALAWPLALANLAQMLVHAIDVIFVARLGDAELAAASLGISLFAVILGPLTGMAGMTAALIAAELGRKKHAVREVRRSARMGLWLAIGLGLLALLPLQFTEELMIATGQDPHVAELADRFLAILMFATLPMLVANVLRNFVSSLGRPIFATMITVMAVGVGALANYAFVFGHFGFPALGLEGSALASVTVSCFSVLAYVVAIHSDRRLRRYRVFGNWWRPEWTRLRELVLKGTPVTLTILAEMGLFSSAAFLMGRIGAIELAGHALALQLAALAFQVPWGVSQAATIRVGYFYGARDPAGVGRAGWCALMIGSGFMVLTASLMLFVPTAILRLYVDPDLPRNAAMVGFAVQFMAVAAAFQLFDGVQAVAAGALRGLQDTRVPMWLALFGYWVPGLGTAVWLGFYTPLAGVGIWIGLAVGLVVVACLLTWRWAARDRIGLAPA</sequence>
<dbReference type="GO" id="GO:0015297">
    <property type="term" value="F:antiporter activity"/>
    <property type="evidence" value="ECO:0007669"/>
    <property type="project" value="UniProtKB-KW"/>
</dbReference>
<evidence type="ECO:0000256" key="6">
    <source>
        <dbReference type="ARBA" id="ARBA00022989"/>
    </source>
</evidence>
<evidence type="ECO:0000256" key="7">
    <source>
        <dbReference type="ARBA" id="ARBA00023065"/>
    </source>
</evidence>
<dbReference type="GO" id="GO:0005886">
    <property type="term" value="C:plasma membrane"/>
    <property type="evidence" value="ECO:0007669"/>
    <property type="project" value="UniProtKB-SubCell"/>
</dbReference>
<feature type="transmembrane region" description="Helical" evidence="10">
    <location>
        <begin position="156"/>
        <end position="173"/>
    </location>
</feature>
<dbReference type="NCBIfam" id="TIGR00797">
    <property type="entry name" value="matE"/>
    <property type="match status" value="1"/>
</dbReference>
<feature type="transmembrane region" description="Helical" evidence="10">
    <location>
        <begin position="71"/>
        <end position="94"/>
    </location>
</feature>
<keyword evidence="6 10" id="KW-1133">Transmembrane helix</keyword>
<dbReference type="InterPro" id="IPR050222">
    <property type="entry name" value="MATE_MdtK"/>
</dbReference>
<comment type="subcellular location">
    <subcellularLocation>
        <location evidence="1">Cell inner membrane</location>
        <topology evidence="1">Multi-pass membrane protein</topology>
    </subcellularLocation>
</comment>
<feature type="transmembrane region" description="Helical" evidence="10">
    <location>
        <begin position="193"/>
        <end position="211"/>
    </location>
</feature>
<dbReference type="Proteomes" id="UP000433652">
    <property type="component" value="Unassembled WGS sequence"/>
</dbReference>
<dbReference type="PANTHER" id="PTHR43298:SF2">
    <property type="entry name" value="FMN_FAD EXPORTER YEEO-RELATED"/>
    <property type="match status" value="1"/>
</dbReference>
<evidence type="ECO:0000256" key="8">
    <source>
        <dbReference type="ARBA" id="ARBA00023136"/>
    </source>
</evidence>
<evidence type="ECO:0000256" key="9">
    <source>
        <dbReference type="ARBA" id="ARBA00031636"/>
    </source>
</evidence>
<dbReference type="Pfam" id="PF01554">
    <property type="entry name" value="MatE"/>
    <property type="match status" value="2"/>
</dbReference>
<keyword evidence="7" id="KW-0406">Ion transport</keyword>
<dbReference type="InterPro" id="IPR048279">
    <property type="entry name" value="MdtK-like"/>
</dbReference>
<protein>
    <recommendedName>
        <fullName evidence="9">Multidrug-efflux transporter</fullName>
    </recommendedName>
</protein>
<dbReference type="OrthoDB" id="9780160at2"/>
<keyword evidence="8 10" id="KW-0472">Membrane</keyword>
<evidence type="ECO:0000256" key="4">
    <source>
        <dbReference type="ARBA" id="ARBA00022475"/>
    </source>
</evidence>
<dbReference type="CDD" id="cd13131">
    <property type="entry name" value="MATE_NorM_like"/>
    <property type="match status" value="1"/>
</dbReference>
<keyword evidence="3" id="KW-0050">Antiport</keyword>
<dbReference type="EMBL" id="WTYM01000059">
    <property type="protein sequence ID" value="MXO61152.1"/>
    <property type="molecule type" value="Genomic_DNA"/>
</dbReference>
<gene>
    <name evidence="11" type="ORF">GRI89_16535</name>
</gene>
<organism evidence="11 12">
    <name type="scientific">Croceibacterium salegens</name>
    <dbReference type="NCBI Taxonomy" id="1737568"/>
    <lineage>
        <taxon>Bacteria</taxon>
        <taxon>Pseudomonadati</taxon>
        <taxon>Pseudomonadota</taxon>
        <taxon>Alphaproteobacteria</taxon>
        <taxon>Sphingomonadales</taxon>
        <taxon>Erythrobacteraceae</taxon>
        <taxon>Croceibacterium</taxon>
    </lineage>
</organism>
<feature type="transmembrane region" description="Helical" evidence="10">
    <location>
        <begin position="114"/>
        <end position="135"/>
    </location>
</feature>
<feature type="transmembrane region" description="Helical" evidence="10">
    <location>
        <begin position="380"/>
        <end position="405"/>
    </location>
</feature>
<proteinExistence type="predicted"/>
<keyword evidence="5 10" id="KW-0812">Transmembrane</keyword>
<feature type="transmembrane region" description="Helical" evidence="10">
    <location>
        <begin position="223"/>
        <end position="244"/>
    </location>
</feature>
<evidence type="ECO:0000256" key="5">
    <source>
        <dbReference type="ARBA" id="ARBA00022692"/>
    </source>
</evidence>
<keyword evidence="12" id="KW-1185">Reference proteome</keyword>
<feature type="transmembrane region" description="Helical" evidence="10">
    <location>
        <begin position="417"/>
        <end position="436"/>
    </location>
</feature>
<feature type="transmembrane region" description="Helical" evidence="10">
    <location>
        <begin position="484"/>
        <end position="503"/>
    </location>
</feature>
<feature type="transmembrane region" description="Helical" evidence="10">
    <location>
        <begin position="457"/>
        <end position="478"/>
    </location>
</feature>
<dbReference type="AlphaFoldDB" id="A0A6I4T356"/>
<keyword evidence="2" id="KW-0813">Transport</keyword>
<reference evidence="11 12" key="1">
    <citation type="submission" date="2019-12" db="EMBL/GenBank/DDBJ databases">
        <title>Genomic-based taxomic classification of the family Erythrobacteraceae.</title>
        <authorList>
            <person name="Xu L."/>
        </authorList>
    </citation>
    <scope>NUCLEOTIDE SEQUENCE [LARGE SCALE GENOMIC DNA]</scope>
    <source>
        <strain evidence="11 12">MCCC 1K01500</strain>
    </source>
</reference>
<dbReference type="GO" id="GO:0042910">
    <property type="term" value="F:xenobiotic transmembrane transporter activity"/>
    <property type="evidence" value="ECO:0007669"/>
    <property type="project" value="InterPro"/>
</dbReference>
<evidence type="ECO:0000256" key="1">
    <source>
        <dbReference type="ARBA" id="ARBA00004429"/>
    </source>
</evidence>
<dbReference type="InterPro" id="IPR002528">
    <property type="entry name" value="MATE_fam"/>
</dbReference>
<evidence type="ECO:0000256" key="10">
    <source>
        <dbReference type="SAM" id="Phobius"/>
    </source>
</evidence>